<sequence length="417" mass="46367">MSRRNSHMGGKFGQSKKIFYGTVHHLPHYTAEFVKNYLFKNTIEKIKHLRSQSPTSNNKTNTGGRKTSVTKNAFNRKSSTNGNSDSQNEDHSESSKKFDSKEGNKRRDEDDLKTDGESCVGSGVETLSQNDCSQIDTENAQSADSNIESMKKDDTYKIPSQTKKKNSHSSKEILCRKHINGTYLYGISKEQYENAMKDSVGGKPDEVKEENEDTVYIDALKNINYARLLKDQMLSIDKQVVENCKGNTDMSGTTAVIAILDGELLIIGNVGDSRAVMGDQKGSTIPLSFDHKPNQLKERRRIKEAGGFITFTGVWRVAGILATSRALGDYPLKEPRKLVTAEPDVLTFSLKDHKAHFVILATDGLWDVVSNEEAVAFVRSHISEPDYGSKALSLLAYHRGSQDNITVVVLNIKKLGH</sequence>
<dbReference type="Gene3D" id="3.60.40.10">
    <property type="entry name" value="PPM-type phosphatase domain"/>
    <property type="match status" value="1"/>
</dbReference>
<reference evidence="3 4" key="1">
    <citation type="submission" date="2024-05" db="EMBL/GenBank/DDBJ databases">
        <authorList>
            <person name="Wallberg A."/>
        </authorList>
    </citation>
    <scope>NUCLEOTIDE SEQUENCE [LARGE SCALE GENOMIC DNA]</scope>
</reference>
<dbReference type="SMART" id="SM00332">
    <property type="entry name" value="PP2Cc"/>
    <property type="match status" value="1"/>
</dbReference>
<name>A0AAV2PWF1_MEGNR</name>
<evidence type="ECO:0000313" key="3">
    <source>
        <dbReference type="EMBL" id="CAL4064326.1"/>
    </source>
</evidence>
<dbReference type="CDD" id="cd00143">
    <property type="entry name" value="PP2Cc"/>
    <property type="match status" value="1"/>
</dbReference>
<feature type="compositionally biased region" description="Polar residues" evidence="1">
    <location>
        <begin position="125"/>
        <end position="148"/>
    </location>
</feature>
<feature type="compositionally biased region" description="Polar residues" evidence="1">
    <location>
        <begin position="51"/>
        <end position="86"/>
    </location>
</feature>
<dbReference type="Proteomes" id="UP001497623">
    <property type="component" value="Unassembled WGS sequence"/>
</dbReference>
<gene>
    <name evidence="3" type="ORF">MNOR_LOCUS3975</name>
</gene>
<dbReference type="AlphaFoldDB" id="A0AAV2PWF1"/>
<feature type="region of interest" description="Disordered" evidence="1">
    <location>
        <begin position="49"/>
        <end position="171"/>
    </location>
</feature>
<accession>A0AAV2PWF1</accession>
<evidence type="ECO:0000256" key="1">
    <source>
        <dbReference type="SAM" id="MobiDB-lite"/>
    </source>
</evidence>
<dbReference type="Pfam" id="PF00481">
    <property type="entry name" value="PP2C"/>
    <property type="match status" value="1"/>
</dbReference>
<dbReference type="InterPro" id="IPR036457">
    <property type="entry name" value="PPM-type-like_dom_sf"/>
</dbReference>
<dbReference type="SUPFAM" id="SSF81606">
    <property type="entry name" value="PP2C-like"/>
    <property type="match status" value="1"/>
</dbReference>
<evidence type="ECO:0000313" key="4">
    <source>
        <dbReference type="Proteomes" id="UP001497623"/>
    </source>
</evidence>
<dbReference type="PROSITE" id="PS51746">
    <property type="entry name" value="PPM_2"/>
    <property type="match status" value="1"/>
</dbReference>
<dbReference type="InterPro" id="IPR001932">
    <property type="entry name" value="PPM-type_phosphatase-like_dom"/>
</dbReference>
<protein>
    <recommendedName>
        <fullName evidence="2">PPM-type phosphatase domain-containing protein</fullName>
    </recommendedName>
</protein>
<dbReference type="GO" id="GO:0004722">
    <property type="term" value="F:protein serine/threonine phosphatase activity"/>
    <property type="evidence" value="ECO:0007669"/>
    <property type="project" value="InterPro"/>
</dbReference>
<feature type="compositionally biased region" description="Basic and acidic residues" evidence="1">
    <location>
        <begin position="88"/>
        <end position="116"/>
    </location>
</feature>
<keyword evidence="4" id="KW-1185">Reference proteome</keyword>
<dbReference type="PANTHER" id="PTHR47992">
    <property type="entry name" value="PROTEIN PHOSPHATASE"/>
    <property type="match status" value="1"/>
</dbReference>
<dbReference type="InterPro" id="IPR015655">
    <property type="entry name" value="PP2C"/>
</dbReference>
<comment type="caution">
    <text evidence="3">The sequence shown here is derived from an EMBL/GenBank/DDBJ whole genome shotgun (WGS) entry which is preliminary data.</text>
</comment>
<feature type="non-terminal residue" evidence="3">
    <location>
        <position position="417"/>
    </location>
</feature>
<proteinExistence type="predicted"/>
<dbReference type="EMBL" id="CAXKWB010001421">
    <property type="protein sequence ID" value="CAL4064326.1"/>
    <property type="molecule type" value="Genomic_DNA"/>
</dbReference>
<feature type="domain" description="PPM-type phosphatase" evidence="2">
    <location>
        <begin position="194"/>
        <end position="412"/>
    </location>
</feature>
<evidence type="ECO:0000259" key="2">
    <source>
        <dbReference type="PROSITE" id="PS51746"/>
    </source>
</evidence>
<organism evidence="3 4">
    <name type="scientific">Meganyctiphanes norvegica</name>
    <name type="common">Northern krill</name>
    <name type="synonym">Thysanopoda norvegica</name>
    <dbReference type="NCBI Taxonomy" id="48144"/>
    <lineage>
        <taxon>Eukaryota</taxon>
        <taxon>Metazoa</taxon>
        <taxon>Ecdysozoa</taxon>
        <taxon>Arthropoda</taxon>
        <taxon>Crustacea</taxon>
        <taxon>Multicrustacea</taxon>
        <taxon>Malacostraca</taxon>
        <taxon>Eumalacostraca</taxon>
        <taxon>Eucarida</taxon>
        <taxon>Euphausiacea</taxon>
        <taxon>Euphausiidae</taxon>
        <taxon>Meganyctiphanes</taxon>
    </lineage>
</organism>